<protein>
    <submittedName>
        <fullName evidence="9">Spore germination protein KB</fullName>
    </submittedName>
</protein>
<keyword evidence="4" id="KW-0309">Germination</keyword>
<organism evidence="9 10">
    <name type="scientific">Cohnella phaseoli</name>
    <dbReference type="NCBI Taxonomy" id="456490"/>
    <lineage>
        <taxon>Bacteria</taxon>
        <taxon>Bacillati</taxon>
        <taxon>Bacillota</taxon>
        <taxon>Bacilli</taxon>
        <taxon>Bacillales</taxon>
        <taxon>Paenibacillaceae</taxon>
        <taxon>Cohnella</taxon>
    </lineage>
</organism>
<feature type="transmembrane region" description="Helical" evidence="8">
    <location>
        <begin position="120"/>
        <end position="138"/>
    </location>
</feature>
<keyword evidence="3" id="KW-0813">Transport</keyword>
<feature type="transmembrane region" description="Helical" evidence="8">
    <location>
        <begin position="83"/>
        <end position="108"/>
    </location>
</feature>
<comment type="similarity">
    <text evidence="2">Belongs to the amino acid-polyamine-organocation (APC) superfamily. Spore germination protein (SGP) (TC 2.A.3.9) family.</text>
</comment>
<gene>
    <name evidence="9" type="ORF">DFP98_129111</name>
</gene>
<feature type="transmembrane region" description="Helical" evidence="8">
    <location>
        <begin position="220"/>
        <end position="243"/>
    </location>
</feature>
<evidence type="ECO:0000256" key="5">
    <source>
        <dbReference type="ARBA" id="ARBA00022692"/>
    </source>
</evidence>
<dbReference type="Proteomes" id="UP000256977">
    <property type="component" value="Unassembled WGS sequence"/>
</dbReference>
<name>A0A3D9IG27_9BACL</name>
<evidence type="ECO:0000256" key="4">
    <source>
        <dbReference type="ARBA" id="ARBA00022544"/>
    </source>
</evidence>
<feature type="transmembrane region" description="Helical" evidence="8">
    <location>
        <begin position="12"/>
        <end position="32"/>
    </location>
</feature>
<feature type="transmembrane region" description="Helical" evidence="8">
    <location>
        <begin position="305"/>
        <end position="324"/>
    </location>
</feature>
<dbReference type="NCBIfam" id="TIGR00912">
    <property type="entry name" value="2A0309"/>
    <property type="match status" value="1"/>
</dbReference>
<dbReference type="GO" id="GO:0016020">
    <property type="term" value="C:membrane"/>
    <property type="evidence" value="ECO:0007669"/>
    <property type="project" value="UniProtKB-SubCell"/>
</dbReference>
<dbReference type="Pfam" id="PF03845">
    <property type="entry name" value="Spore_permease"/>
    <property type="match status" value="1"/>
</dbReference>
<feature type="transmembrane region" description="Helical" evidence="8">
    <location>
        <begin position="336"/>
        <end position="359"/>
    </location>
</feature>
<proteinExistence type="inferred from homology"/>
<feature type="transmembrane region" description="Helical" evidence="8">
    <location>
        <begin position="188"/>
        <end position="208"/>
    </location>
</feature>
<evidence type="ECO:0000256" key="6">
    <source>
        <dbReference type="ARBA" id="ARBA00022989"/>
    </source>
</evidence>
<evidence type="ECO:0000256" key="7">
    <source>
        <dbReference type="ARBA" id="ARBA00023136"/>
    </source>
</evidence>
<dbReference type="PANTHER" id="PTHR34975:SF2">
    <property type="entry name" value="SPORE GERMINATION PROTEIN A2"/>
    <property type="match status" value="1"/>
</dbReference>
<keyword evidence="6 8" id="KW-1133">Transmembrane helix</keyword>
<comment type="caution">
    <text evidence="9">The sequence shown here is derived from an EMBL/GenBank/DDBJ whole genome shotgun (WGS) entry which is preliminary data.</text>
</comment>
<reference evidence="9 10" key="1">
    <citation type="submission" date="2018-07" db="EMBL/GenBank/DDBJ databases">
        <title>Genomic Encyclopedia of Type Strains, Phase III (KMG-III): the genomes of soil and plant-associated and newly described type strains.</title>
        <authorList>
            <person name="Whitman W."/>
        </authorList>
    </citation>
    <scope>NUCLEOTIDE SEQUENCE [LARGE SCALE GENOMIC DNA]</scope>
    <source>
        <strain evidence="9 10">CECT 7287</strain>
    </source>
</reference>
<evidence type="ECO:0000256" key="2">
    <source>
        <dbReference type="ARBA" id="ARBA00007998"/>
    </source>
</evidence>
<evidence type="ECO:0000256" key="3">
    <source>
        <dbReference type="ARBA" id="ARBA00022448"/>
    </source>
</evidence>
<keyword evidence="10" id="KW-1185">Reference proteome</keyword>
<evidence type="ECO:0000256" key="1">
    <source>
        <dbReference type="ARBA" id="ARBA00004141"/>
    </source>
</evidence>
<dbReference type="PANTHER" id="PTHR34975">
    <property type="entry name" value="SPORE GERMINATION PROTEIN A2"/>
    <property type="match status" value="1"/>
</dbReference>
<feature type="transmembrane region" description="Helical" evidence="8">
    <location>
        <begin position="145"/>
        <end position="168"/>
    </location>
</feature>
<keyword evidence="7 8" id="KW-0472">Membrane</keyword>
<accession>A0A3D9IG27</accession>
<dbReference type="GO" id="GO:0009847">
    <property type="term" value="P:spore germination"/>
    <property type="evidence" value="ECO:0007669"/>
    <property type="project" value="InterPro"/>
</dbReference>
<dbReference type="RefSeq" id="WP_116064132.1">
    <property type="nucleotide sequence ID" value="NZ_QRDZ01000029.1"/>
</dbReference>
<evidence type="ECO:0000313" key="10">
    <source>
        <dbReference type="Proteomes" id="UP000256977"/>
    </source>
</evidence>
<evidence type="ECO:0000313" key="9">
    <source>
        <dbReference type="EMBL" id="RED60698.1"/>
    </source>
</evidence>
<dbReference type="OrthoDB" id="2663541at2"/>
<evidence type="ECO:0000256" key="8">
    <source>
        <dbReference type="SAM" id="Phobius"/>
    </source>
</evidence>
<sequence length="365" mass="40514">MDKLERINSVQMTMLFLFFMTGSSIVIIPAPLTNVAGNGGWIALLIALAMGMLLLACVLYLFRRFPEQSMIEYSQLLIGRAATALLFIPFTCVMFWHVAGIVIEIGLFFKSTMLKETPTYAVNSLLFATIALTVRAGIEAIARMVAVLLVLMFGFIILVCVLVGNLYHPEYLLPLMPEGIGPVLNAAYIAYGFPYSELVAFAMILPCVWTKDKPSVSKHLFLGLAINGATLILSIVCSIMVLGPLSGDLKYSLYQLSRLIFIQEIIERIESVIGFSLIVGFYFKASILLHILMRTVTQLLGLKDERILVFPVSFVCLLLSITTYTNEASMEELVNLTWPLINNLAYVGPLLLMTGVALFRRRMAK</sequence>
<comment type="subcellular location">
    <subcellularLocation>
        <location evidence="1">Membrane</location>
        <topology evidence="1">Multi-pass membrane protein</topology>
    </subcellularLocation>
</comment>
<dbReference type="AlphaFoldDB" id="A0A3D9IG27"/>
<feature type="transmembrane region" description="Helical" evidence="8">
    <location>
        <begin position="38"/>
        <end position="62"/>
    </location>
</feature>
<feature type="transmembrane region" description="Helical" evidence="8">
    <location>
        <begin position="272"/>
        <end position="293"/>
    </location>
</feature>
<keyword evidence="5 8" id="KW-0812">Transmembrane</keyword>
<dbReference type="EMBL" id="QRDZ01000029">
    <property type="protein sequence ID" value="RED60698.1"/>
    <property type="molecule type" value="Genomic_DNA"/>
</dbReference>
<dbReference type="InterPro" id="IPR004761">
    <property type="entry name" value="Spore_GerAB"/>
</dbReference>